<dbReference type="RefSeq" id="XP_014160263.1">
    <property type="nucleotide sequence ID" value="XM_014304788.1"/>
</dbReference>
<protein>
    <recommendedName>
        <fullName evidence="2">DUF155 domain-containing protein</fullName>
    </recommendedName>
</protein>
<sequence>MRCACPYLAVAVKRGSTVTFNVNPAELERIQILRSRAQTLPLAVATEEFVPYGYANRKTKLKGSDVLFDENLDFATHLQEQYAIADALALSVKLDVWEDQQDEYMENMRSISRAMKLGKGLIVGMKQMLRTTGELQSLRHDINLSSSLRTPADVYWDRPEMELLYLRMRSQLDIHDRTSVLNEKLTYSNELAEILRGYVAQKHALHTELAIIGLIMVEVVFEAFHWVDRFGYLPGA</sequence>
<dbReference type="GO" id="GO:0005739">
    <property type="term" value="C:mitochondrion"/>
    <property type="evidence" value="ECO:0007669"/>
    <property type="project" value="UniProtKB-ARBA"/>
</dbReference>
<name>A0A0L0GBU1_9EUKA</name>
<evidence type="ECO:0000313" key="4">
    <source>
        <dbReference type="Proteomes" id="UP000054560"/>
    </source>
</evidence>
<dbReference type="OrthoDB" id="242766at2759"/>
<evidence type="ECO:0000259" key="2">
    <source>
        <dbReference type="Pfam" id="PF02582"/>
    </source>
</evidence>
<gene>
    <name evidence="3" type="ORF">SARC_01493</name>
</gene>
<dbReference type="Pfam" id="PF02582">
    <property type="entry name" value="DUF155"/>
    <property type="match status" value="1"/>
</dbReference>
<accession>A0A0L0GBU1</accession>
<feature type="domain" description="DUF155" evidence="2">
    <location>
        <begin position="12"/>
        <end position="182"/>
    </location>
</feature>
<comment type="similarity">
    <text evidence="1">Belongs to the RMD1/sif2 family.</text>
</comment>
<dbReference type="InterPro" id="IPR003734">
    <property type="entry name" value="DUF155"/>
</dbReference>
<dbReference type="PANTHER" id="PTHR16255:SF1">
    <property type="entry name" value="REQUIRED FOR MEIOTIC NUCLEAR DIVISION PROTEIN 1 HOMOLOG"/>
    <property type="match status" value="1"/>
</dbReference>
<dbReference type="eggNOG" id="KOG2861">
    <property type="taxonomic scope" value="Eukaryota"/>
</dbReference>
<dbReference type="InterPro" id="IPR051624">
    <property type="entry name" value="RMD1/Sad1-interacting"/>
</dbReference>
<keyword evidence="4" id="KW-1185">Reference proteome</keyword>
<dbReference type="Proteomes" id="UP000054560">
    <property type="component" value="Unassembled WGS sequence"/>
</dbReference>
<reference evidence="3 4" key="1">
    <citation type="submission" date="2011-02" db="EMBL/GenBank/DDBJ databases">
        <title>The Genome Sequence of Sphaeroforma arctica JP610.</title>
        <authorList>
            <consortium name="The Broad Institute Genome Sequencing Platform"/>
            <person name="Russ C."/>
            <person name="Cuomo C."/>
            <person name="Young S.K."/>
            <person name="Zeng Q."/>
            <person name="Gargeya S."/>
            <person name="Alvarado L."/>
            <person name="Berlin A."/>
            <person name="Chapman S.B."/>
            <person name="Chen Z."/>
            <person name="Freedman E."/>
            <person name="Gellesch M."/>
            <person name="Goldberg J."/>
            <person name="Griggs A."/>
            <person name="Gujja S."/>
            <person name="Heilman E."/>
            <person name="Heiman D."/>
            <person name="Howarth C."/>
            <person name="Mehta T."/>
            <person name="Neiman D."/>
            <person name="Pearson M."/>
            <person name="Roberts A."/>
            <person name="Saif S."/>
            <person name="Shea T."/>
            <person name="Shenoy N."/>
            <person name="Sisk P."/>
            <person name="Stolte C."/>
            <person name="Sykes S."/>
            <person name="White J."/>
            <person name="Yandava C."/>
            <person name="Burger G."/>
            <person name="Gray M.W."/>
            <person name="Holland P.W.H."/>
            <person name="King N."/>
            <person name="Lang F.B.F."/>
            <person name="Roger A.J."/>
            <person name="Ruiz-Trillo I."/>
            <person name="Haas B."/>
            <person name="Nusbaum C."/>
            <person name="Birren B."/>
        </authorList>
    </citation>
    <scope>NUCLEOTIDE SEQUENCE [LARGE SCALE GENOMIC DNA]</scope>
    <source>
        <strain evidence="3 4">JP610</strain>
    </source>
</reference>
<evidence type="ECO:0000256" key="1">
    <source>
        <dbReference type="ARBA" id="ARBA00008306"/>
    </source>
</evidence>
<dbReference type="EMBL" id="KQ241655">
    <property type="protein sequence ID" value="KNC86361.1"/>
    <property type="molecule type" value="Genomic_DNA"/>
</dbReference>
<dbReference type="GO" id="GO:0070131">
    <property type="term" value="P:positive regulation of mitochondrial translation"/>
    <property type="evidence" value="ECO:0007669"/>
    <property type="project" value="TreeGrafter"/>
</dbReference>
<dbReference type="GeneID" id="25901997"/>
<proteinExistence type="inferred from homology"/>
<organism evidence="3 4">
    <name type="scientific">Sphaeroforma arctica JP610</name>
    <dbReference type="NCBI Taxonomy" id="667725"/>
    <lineage>
        <taxon>Eukaryota</taxon>
        <taxon>Ichthyosporea</taxon>
        <taxon>Ichthyophonida</taxon>
        <taxon>Sphaeroforma</taxon>
    </lineage>
</organism>
<dbReference type="AlphaFoldDB" id="A0A0L0GBU1"/>
<dbReference type="PANTHER" id="PTHR16255">
    <property type="entry name" value="REQUIRED FOR MEIOTIC NUCLEAR DIVISION PROTEIN 1 HOMOLOG"/>
    <property type="match status" value="1"/>
</dbReference>
<evidence type="ECO:0000313" key="3">
    <source>
        <dbReference type="EMBL" id="KNC86361.1"/>
    </source>
</evidence>